<protein>
    <recommendedName>
        <fullName evidence="2">Enhanced disease resistance 4-like N-terminal domain-containing protein</fullName>
    </recommendedName>
</protein>
<organism evidence="3">
    <name type="scientific">Vitis vinifera</name>
    <name type="common">Grape</name>
    <dbReference type="NCBI Taxonomy" id="29760"/>
    <lineage>
        <taxon>Eukaryota</taxon>
        <taxon>Viridiplantae</taxon>
        <taxon>Streptophyta</taxon>
        <taxon>Embryophyta</taxon>
        <taxon>Tracheophyta</taxon>
        <taxon>Spermatophyta</taxon>
        <taxon>Magnoliopsida</taxon>
        <taxon>eudicotyledons</taxon>
        <taxon>Gunneridae</taxon>
        <taxon>Pentapetalae</taxon>
        <taxon>rosids</taxon>
        <taxon>Vitales</taxon>
        <taxon>Vitaceae</taxon>
        <taxon>Viteae</taxon>
        <taxon>Vitis</taxon>
    </lineage>
</organism>
<dbReference type="InterPro" id="IPR040244">
    <property type="entry name" value="EDR4-like"/>
</dbReference>
<feature type="compositionally biased region" description="Basic and acidic residues" evidence="1">
    <location>
        <begin position="95"/>
        <end position="108"/>
    </location>
</feature>
<sequence length="187" mass="20498">MISGTTTKIRLVRCPKCRKLLPKVTKFPLNQCDGCGMFLRAKNHGKNTKTTPSDSHEIGYVQRNGLVHVSANEESSSSSQEAIPSSPRKYSLNKENGRDDLGDCRTEQPEVNFSNGVSSTTKQPEDANFSDKVPSSINLMNEVSSPMEEQPEDIKISNEGSSSNVRPEDVNSSNEVSALVEQPKDPI</sequence>
<evidence type="ECO:0000259" key="2">
    <source>
        <dbReference type="Pfam" id="PF22910"/>
    </source>
</evidence>
<dbReference type="ExpressionAtlas" id="A5ASF3">
    <property type="expression patterns" value="baseline and differential"/>
</dbReference>
<feature type="region of interest" description="Disordered" evidence="1">
    <location>
        <begin position="71"/>
        <end position="187"/>
    </location>
</feature>
<dbReference type="GO" id="GO:1900150">
    <property type="term" value="P:regulation of defense response to fungus"/>
    <property type="evidence" value="ECO:0007669"/>
    <property type="project" value="InterPro"/>
</dbReference>
<gene>
    <name evidence="3" type="ORF">VITISV_027069</name>
</gene>
<feature type="compositionally biased region" description="Polar residues" evidence="1">
    <location>
        <begin position="133"/>
        <end position="144"/>
    </location>
</feature>
<feature type="compositionally biased region" description="Polar residues" evidence="1">
    <location>
        <begin position="109"/>
        <end position="122"/>
    </location>
</feature>
<dbReference type="InterPro" id="IPR055126">
    <property type="entry name" value="EDR4-like_N"/>
</dbReference>
<name>A5ASF3_VITVI</name>
<evidence type="ECO:0000313" key="3">
    <source>
        <dbReference type="EMBL" id="CAN64855.1"/>
    </source>
</evidence>
<proteinExistence type="predicted"/>
<accession>A5ASF3</accession>
<evidence type="ECO:0000256" key="1">
    <source>
        <dbReference type="SAM" id="MobiDB-lite"/>
    </source>
</evidence>
<feature type="compositionally biased region" description="Low complexity" evidence="1">
    <location>
        <begin position="71"/>
        <end position="87"/>
    </location>
</feature>
<reference evidence="3" key="1">
    <citation type="journal article" date="2007" name="PLoS ONE">
        <title>The first genome sequence of an elite grapevine cultivar (Pinot noir Vitis vinifera L.): coping with a highly heterozygous genome.</title>
        <authorList>
            <person name="Velasco R."/>
            <person name="Zharkikh A."/>
            <person name="Troggio M."/>
            <person name="Cartwright D.A."/>
            <person name="Cestaro A."/>
            <person name="Pruss D."/>
            <person name="Pindo M."/>
            <person name="FitzGerald L.M."/>
            <person name="Vezzulli S."/>
            <person name="Reid J."/>
            <person name="Malacarne G."/>
            <person name="Iliev D."/>
            <person name="Coppola G."/>
            <person name="Wardell B."/>
            <person name="Micheletti D."/>
            <person name="Macalma T."/>
            <person name="Facci M."/>
            <person name="Mitchell J.T."/>
            <person name="Perazzolli M."/>
            <person name="Eldredge G."/>
            <person name="Gatto P."/>
            <person name="Oyzerski R."/>
            <person name="Moretto M."/>
            <person name="Gutin N."/>
            <person name="Stefanini M."/>
            <person name="Chen Y."/>
            <person name="Segala C."/>
            <person name="Davenport C."/>
            <person name="Dematte L."/>
            <person name="Mraz A."/>
            <person name="Battilana J."/>
            <person name="Stormo K."/>
            <person name="Costa F."/>
            <person name="Tao Q."/>
            <person name="Si-Ammour A."/>
            <person name="Harkins T."/>
            <person name="Lackey A."/>
            <person name="Perbost C."/>
            <person name="Taillon B."/>
            <person name="Stella A."/>
            <person name="Solovyev V."/>
            <person name="Fawcett J.A."/>
            <person name="Sterck L."/>
            <person name="Vandepoele K."/>
            <person name="Grando S.M."/>
            <person name="Toppo S."/>
            <person name="Moser C."/>
            <person name="Lanchbury J."/>
            <person name="Bogden R."/>
            <person name="Skolnick M."/>
            <person name="Sgaramella V."/>
            <person name="Bhatnagar S.K."/>
            <person name="Fontana P."/>
            <person name="Gutin A."/>
            <person name="Van de Peer Y."/>
            <person name="Salamini F."/>
            <person name="Viola R."/>
        </authorList>
    </citation>
    <scope>NUCLEOTIDE SEQUENCE</scope>
</reference>
<dbReference type="AlphaFoldDB" id="A5ASF3"/>
<dbReference type="PANTHER" id="PTHR31105:SF38">
    <property type="entry name" value="PROTEIN ENHANCED DISEASE RESISTANCE 4"/>
    <property type="match status" value="1"/>
</dbReference>
<dbReference type="Pfam" id="PF22910">
    <property type="entry name" value="EDR4-like_1st"/>
    <property type="match status" value="1"/>
</dbReference>
<feature type="compositionally biased region" description="Polar residues" evidence="1">
    <location>
        <begin position="158"/>
        <end position="176"/>
    </location>
</feature>
<dbReference type="EMBL" id="AM433804">
    <property type="protein sequence ID" value="CAN64855.1"/>
    <property type="molecule type" value="Genomic_DNA"/>
</dbReference>
<dbReference type="PANTHER" id="PTHR31105">
    <property type="entry name" value="EXTRA-LARGE G-PROTEIN-LIKE"/>
    <property type="match status" value="1"/>
</dbReference>
<feature type="domain" description="Enhanced disease resistance 4-like N-terminal" evidence="2">
    <location>
        <begin position="8"/>
        <end position="41"/>
    </location>
</feature>
<dbReference type="OrthoDB" id="1930285at2759"/>